<evidence type="ECO:0000256" key="4">
    <source>
        <dbReference type="ARBA" id="ARBA00022884"/>
    </source>
</evidence>
<keyword evidence="6" id="KW-0812">Transmembrane</keyword>
<accession>A0AAU7QRS3</accession>
<evidence type="ECO:0000256" key="5">
    <source>
        <dbReference type="PROSITE-ProRule" id="PRU01026"/>
    </source>
</evidence>
<dbReference type="PROSITE" id="PS51689">
    <property type="entry name" value="SAM_RNA_A_N6_MT"/>
    <property type="match status" value="1"/>
</dbReference>
<dbReference type="PANTHER" id="PTHR11727">
    <property type="entry name" value="DIMETHYLADENOSINE TRANSFERASE"/>
    <property type="match status" value="1"/>
</dbReference>
<dbReference type="PROSITE" id="PS01131">
    <property type="entry name" value="RRNA_A_DIMETH"/>
    <property type="match status" value="1"/>
</dbReference>
<protein>
    <submittedName>
        <fullName evidence="8">rRNA adenine N-6-methyltransferase family protein</fullName>
    </submittedName>
</protein>
<feature type="binding site" evidence="5">
    <location>
        <position position="103"/>
    </location>
    <ligand>
        <name>S-adenosyl-L-methionine</name>
        <dbReference type="ChEBI" id="CHEBI:59789"/>
    </ligand>
</feature>
<dbReference type="InterPro" id="IPR029063">
    <property type="entry name" value="SAM-dependent_MTases_sf"/>
</dbReference>
<proteinExistence type="inferred from homology"/>
<keyword evidence="4 5" id="KW-0694">RNA-binding</keyword>
<dbReference type="SMART" id="SM00650">
    <property type="entry name" value="rADc"/>
    <property type="match status" value="1"/>
</dbReference>
<evidence type="ECO:0000256" key="6">
    <source>
        <dbReference type="SAM" id="Phobius"/>
    </source>
</evidence>
<dbReference type="Gene3D" id="1.10.8.100">
    <property type="entry name" value="Ribosomal RNA adenine dimethylase-like, domain 2"/>
    <property type="match status" value="1"/>
</dbReference>
<sequence length="254" mass="30698">MNIYKKIKKKGQIFLINNNYVNKIINTINNNNKKDIIIEIGPGKGILTKHLRLLTNSFFCIETDKKLVKYLKNNILSYKDKIINLSILNYKLNFNKKVIIVGNIPYYITQKILYWILKYYKKILFFVLLLQKEVAYNILLKNKKITKLSIILQIFFHIKFFFNIKNTNFRPIPKVHSTLLKFIPKKNTKINIKKFIFFIKKIFKKKRKKIYNSLNLIKFKKYKIFNKRIEELSLKKIILLYKFLLKKKCLNQDM</sequence>
<evidence type="ECO:0000259" key="7">
    <source>
        <dbReference type="SMART" id="SM00650"/>
    </source>
</evidence>
<dbReference type="Pfam" id="PF00398">
    <property type="entry name" value="RrnaAD"/>
    <property type="match status" value="1"/>
</dbReference>
<feature type="transmembrane region" description="Helical" evidence="6">
    <location>
        <begin position="98"/>
        <end position="117"/>
    </location>
</feature>
<evidence type="ECO:0000313" key="8">
    <source>
        <dbReference type="EMBL" id="XBT18394.1"/>
    </source>
</evidence>
<dbReference type="InterPro" id="IPR023165">
    <property type="entry name" value="rRNA_Ade_diMease-like_C"/>
</dbReference>
<keyword evidence="1 5" id="KW-0489">Methyltransferase</keyword>
<dbReference type="AlphaFoldDB" id="A0AAU7QRS3"/>
<organism evidence="8">
    <name type="scientific">Candidatus Shikimatogenerans sp. Tduv</name>
    <dbReference type="NCBI Taxonomy" id="3158567"/>
    <lineage>
        <taxon>Bacteria</taxon>
        <taxon>Pseudomonadati</taxon>
        <taxon>Bacteroidota</taxon>
        <taxon>Flavobacteriia</taxon>
        <taxon>Flavobacteriales</taxon>
        <taxon>Candidatus Shikimatogenerans</taxon>
    </lineage>
</organism>
<dbReference type="GO" id="GO:0003723">
    <property type="term" value="F:RNA binding"/>
    <property type="evidence" value="ECO:0007669"/>
    <property type="project" value="UniProtKB-UniRule"/>
</dbReference>
<dbReference type="InterPro" id="IPR020596">
    <property type="entry name" value="rRNA_Ade_Mease_Trfase_CS"/>
</dbReference>
<evidence type="ECO:0000256" key="1">
    <source>
        <dbReference type="ARBA" id="ARBA00022603"/>
    </source>
</evidence>
<keyword evidence="6" id="KW-1133">Transmembrane helix</keyword>
<keyword evidence="6" id="KW-0472">Membrane</keyword>
<dbReference type="InterPro" id="IPR020598">
    <property type="entry name" value="rRNA_Ade_methylase_Trfase_N"/>
</dbReference>
<dbReference type="GO" id="GO:0005829">
    <property type="term" value="C:cytosol"/>
    <property type="evidence" value="ECO:0007669"/>
    <property type="project" value="TreeGrafter"/>
</dbReference>
<keyword evidence="3 5" id="KW-0949">S-adenosyl-L-methionine</keyword>
<feature type="binding site" evidence="5">
    <location>
        <position position="62"/>
    </location>
    <ligand>
        <name>S-adenosyl-L-methionine</name>
        <dbReference type="ChEBI" id="CHEBI:59789"/>
    </ligand>
</feature>
<feature type="binding site" evidence="5">
    <location>
        <position position="41"/>
    </location>
    <ligand>
        <name>S-adenosyl-L-methionine</name>
        <dbReference type="ChEBI" id="CHEBI:59789"/>
    </ligand>
</feature>
<keyword evidence="2 5" id="KW-0808">Transferase</keyword>
<dbReference type="PANTHER" id="PTHR11727:SF7">
    <property type="entry name" value="DIMETHYLADENOSINE TRANSFERASE-RELATED"/>
    <property type="match status" value="1"/>
</dbReference>
<dbReference type="GO" id="GO:0000179">
    <property type="term" value="F:rRNA (adenine-N6,N6-)-dimethyltransferase activity"/>
    <property type="evidence" value="ECO:0007669"/>
    <property type="project" value="UniProtKB-UniRule"/>
</dbReference>
<feature type="domain" description="Ribosomal RNA adenine methylase transferase N-terminal" evidence="7">
    <location>
        <begin position="20"/>
        <end position="186"/>
    </location>
</feature>
<dbReference type="Gene3D" id="3.40.50.150">
    <property type="entry name" value="Vaccinia Virus protein VP39"/>
    <property type="match status" value="1"/>
</dbReference>
<comment type="caution">
    <text evidence="5">Lacks conserved residue(s) required for the propagation of feature annotation.</text>
</comment>
<dbReference type="SUPFAM" id="SSF53335">
    <property type="entry name" value="S-adenosyl-L-methionine-dependent methyltransferases"/>
    <property type="match status" value="1"/>
</dbReference>
<evidence type="ECO:0000256" key="3">
    <source>
        <dbReference type="ARBA" id="ARBA00022691"/>
    </source>
</evidence>
<reference evidence="8" key="1">
    <citation type="submission" date="2024-06" db="EMBL/GenBank/DDBJ databases">
        <title>Diversity, functionality, and evolutionary history of bacterial symbionts in false click beetles (Coleoptera, Throscidae).</title>
        <authorList>
            <person name="Wierz J.C."/>
            <person name="Malm H."/>
            <person name="Kaltenpoth M."/>
            <person name="Engl T."/>
        </authorList>
    </citation>
    <scope>NUCLEOTIDE SEQUENCE</scope>
    <source>
        <strain evidence="8">Tduv</strain>
    </source>
</reference>
<gene>
    <name evidence="8" type="ORF">ABNO50_00105</name>
</gene>
<name>A0AAU7QRS3_9FLAO</name>
<comment type="similarity">
    <text evidence="5">Belongs to the class I-like SAM-binding methyltransferase superfamily. rRNA adenine N(6)-methyltransferase family.</text>
</comment>
<evidence type="ECO:0000256" key="2">
    <source>
        <dbReference type="ARBA" id="ARBA00022679"/>
    </source>
</evidence>
<feature type="binding site" evidence="5">
    <location>
        <position position="15"/>
    </location>
    <ligand>
        <name>S-adenosyl-L-methionine</name>
        <dbReference type="ChEBI" id="CHEBI:59789"/>
    </ligand>
</feature>
<dbReference type="EMBL" id="CP157894">
    <property type="protein sequence ID" value="XBT18394.1"/>
    <property type="molecule type" value="Genomic_DNA"/>
</dbReference>
<dbReference type="InterPro" id="IPR001737">
    <property type="entry name" value="KsgA/Erm"/>
</dbReference>